<accession>A0A2T8IAT3</accession>
<dbReference type="CDD" id="cd09279">
    <property type="entry name" value="RNase_HI_like"/>
    <property type="match status" value="1"/>
</dbReference>
<dbReference type="GO" id="GO:0004523">
    <property type="term" value="F:RNA-DNA hybrid ribonuclease activity"/>
    <property type="evidence" value="ECO:0007669"/>
    <property type="project" value="InterPro"/>
</dbReference>
<dbReference type="PANTHER" id="PTHR48475">
    <property type="entry name" value="RIBONUCLEASE H"/>
    <property type="match status" value="1"/>
</dbReference>
<dbReference type="Pfam" id="PF13456">
    <property type="entry name" value="RVT_3"/>
    <property type="match status" value="1"/>
</dbReference>
<sequence>MSNIAKWAAELAGFQLNFQPRHAIKSQVLVDFVVEWTPAPSIPGGPDHGSDPPRMEARAPVFTGPHWMLFFDGSARNKQAGASVVLIDPHGEQVKYMVHLNFGATNNMADYEALIFGLTAALSLGVRELLVKGDSQLVIRQVRGECCCNNS</sequence>
<dbReference type="InterPro" id="IPR002156">
    <property type="entry name" value="RNaseH_domain"/>
</dbReference>
<dbReference type="InterPro" id="IPR012337">
    <property type="entry name" value="RNaseH-like_sf"/>
</dbReference>
<dbReference type="AlphaFoldDB" id="A0A2T8IAT3"/>
<dbReference type="Gramene" id="PVH34777">
    <property type="protein sequence ID" value="PVH34777"/>
    <property type="gene ID" value="PAHAL_7G027700"/>
</dbReference>
<protein>
    <recommendedName>
        <fullName evidence="1">RNase H type-1 domain-containing protein</fullName>
    </recommendedName>
</protein>
<evidence type="ECO:0000259" key="1">
    <source>
        <dbReference type="PROSITE" id="PS50879"/>
    </source>
</evidence>
<dbReference type="InterPro" id="IPR036397">
    <property type="entry name" value="RNaseH_sf"/>
</dbReference>
<dbReference type="SUPFAM" id="SSF53098">
    <property type="entry name" value="Ribonuclease H-like"/>
    <property type="match status" value="1"/>
</dbReference>
<dbReference type="Gene3D" id="3.30.420.10">
    <property type="entry name" value="Ribonuclease H-like superfamily/Ribonuclease H"/>
    <property type="match status" value="1"/>
</dbReference>
<dbReference type="Proteomes" id="UP000243499">
    <property type="component" value="Chromosome 7"/>
</dbReference>
<name>A0A2T8IAT3_9POAL</name>
<dbReference type="GO" id="GO:0003676">
    <property type="term" value="F:nucleic acid binding"/>
    <property type="evidence" value="ECO:0007669"/>
    <property type="project" value="InterPro"/>
</dbReference>
<dbReference type="PANTHER" id="PTHR48475:SF1">
    <property type="entry name" value="RNASE H TYPE-1 DOMAIN-CONTAINING PROTEIN"/>
    <property type="match status" value="1"/>
</dbReference>
<evidence type="ECO:0000313" key="2">
    <source>
        <dbReference type="EMBL" id="PVH34777.1"/>
    </source>
</evidence>
<dbReference type="EMBL" id="CM008052">
    <property type="protein sequence ID" value="PVH34777.1"/>
    <property type="molecule type" value="Genomic_DNA"/>
</dbReference>
<dbReference type="PROSITE" id="PS50879">
    <property type="entry name" value="RNASE_H_1"/>
    <property type="match status" value="1"/>
</dbReference>
<organism evidence="2">
    <name type="scientific">Panicum hallii</name>
    <dbReference type="NCBI Taxonomy" id="206008"/>
    <lineage>
        <taxon>Eukaryota</taxon>
        <taxon>Viridiplantae</taxon>
        <taxon>Streptophyta</taxon>
        <taxon>Embryophyta</taxon>
        <taxon>Tracheophyta</taxon>
        <taxon>Spermatophyta</taxon>
        <taxon>Magnoliopsida</taxon>
        <taxon>Liliopsida</taxon>
        <taxon>Poales</taxon>
        <taxon>Poaceae</taxon>
        <taxon>PACMAD clade</taxon>
        <taxon>Panicoideae</taxon>
        <taxon>Panicodae</taxon>
        <taxon>Paniceae</taxon>
        <taxon>Panicinae</taxon>
        <taxon>Panicum</taxon>
        <taxon>Panicum sect. Panicum</taxon>
    </lineage>
</organism>
<proteinExistence type="predicted"/>
<feature type="domain" description="RNase H type-1" evidence="1">
    <location>
        <begin position="63"/>
        <end position="151"/>
    </location>
</feature>
<gene>
    <name evidence="2" type="ORF">PAHAL_7G027700</name>
</gene>
<reference evidence="2" key="1">
    <citation type="submission" date="2018-04" db="EMBL/GenBank/DDBJ databases">
        <title>WGS assembly of Panicum hallii.</title>
        <authorList>
            <person name="Lovell J."/>
            <person name="Jenkins J."/>
            <person name="Lowry D."/>
            <person name="Mamidi S."/>
            <person name="Sreedasyam A."/>
            <person name="Weng X."/>
            <person name="Barry K."/>
            <person name="Bonette J."/>
            <person name="Campitelli B."/>
            <person name="Daum C."/>
            <person name="Gordon S."/>
            <person name="Gould B."/>
            <person name="Lipzen A."/>
            <person name="Macqueen A."/>
            <person name="Palacio-Mejia J."/>
            <person name="Plott C."/>
            <person name="Shakirov E."/>
            <person name="Shu S."/>
            <person name="Yoshinaga Y."/>
            <person name="Zane M."/>
            <person name="Rokhsar D."/>
            <person name="Grimwood J."/>
            <person name="Schmutz J."/>
            <person name="Juenger T."/>
        </authorList>
    </citation>
    <scope>NUCLEOTIDE SEQUENCE [LARGE SCALE GENOMIC DNA]</scope>
    <source>
        <strain evidence="2">FIL2</strain>
    </source>
</reference>